<dbReference type="AlphaFoldDB" id="A0A7S1IAJ0"/>
<evidence type="ECO:0000256" key="3">
    <source>
        <dbReference type="ARBA" id="ARBA00022927"/>
    </source>
</evidence>
<dbReference type="Gene3D" id="2.60.40.640">
    <property type="match status" value="2"/>
</dbReference>
<evidence type="ECO:0000313" key="4">
    <source>
        <dbReference type="EMBL" id="CAD9006378.1"/>
    </source>
</evidence>
<dbReference type="InterPro" id="IPR014752">
    <property type="entry name" value="Arrestin-like_C"/>
</dbReference>
<dbReference type="FunFam" id="2.60.40.640:FF:000015">
    <property type="entry name" value="Vacuolar protein sorting-associated protein 26"/>
    <property type="match status" value="1"/>
</dbReference>
<dbReference type="Pfam" id="PF03643">
    <property type="entry name" value="Vps26"/>
    <property type="match status" value="1"/>
</dbReference>
<evidence type="ECO:0000256" key="1">
    <source>
        <dbReference type="ARBA" id="ARBA00009100"/>
    </source>
</evidence>
<reference evidence="4" key="1">
    <citation type="submission" date="2021-01" db="EMBL/GenBank/DDBJ databases">
        <authorList>
            <person name="Corre E."/>
            <person name="Pelletier E."/>
            <person name="Niang G."/>
            <person name="Scheremetjew M."/>
            <person name="Finn R."/>
            <person name="Kale V."/>
            <person name="Holt S."/>
            <person name="Cochrane G."/>
            <person name="Meng A."/>
            <person name="Brown T."/>
            <person name="Cohen L."/>
        </authorList>
    </citation>
    <scope>NUCLEOTIDE SEQUENCE</scope>
    <source>
        <strain evidence="4">NIES-381</strain>
    </source>
</reference>
<evidence type="ECO:0008006" key="5">
    <source>
        <dbReference type="Google" id="ProtNLM"/>
    </source>
</evidence>
<dbReference type="EMBL" id="HBGA01047644">
    <property type="protein sequence ID" value="CAD9006378.1"/>
    <property type="molecule type" value="Transcribed_RNA"/>
</dbReference>
<keyword evidence="2" id="KW-0813">Transport</keyword>
<dbReference type="InterPro" id="IPR028934">
    <property type="entry name" value="Vps26-related"/>
</dbReference>
<proteinExistence type="inferred from homology"/>
<comment type="similarity">
    <text evidence="1">Belongs to the VPS26 family.</text>
</comment>
<dbReference type="PANTHER" id="PTHR12233">
    <property type="entry name" value="VACUOLAR PROTEIN SORTING 26 RELATED"/>
    <property type="match status" value="1"/>
</dbReference>
<dbReference type="GO" id="GO:0006886">
    <property type="term" value="P:intracellular protein transport"/>
    <property type="evidence" value="ECO:0007669"/>
    <property type="project" value="InterPro"/>
</dbReference>
<evidence type="ECO:0000256" key="2">
    <source>
        <dbReference type="ARBA" id="ARBA00022448"/>
    </source>
</evidence>
<dbReference type="GO" id="GO:0030904">
    <property type="term" value="C:retromer complex"/>
    <property type="evidence" value="ECO:0007669"/>
    <property type="project" value="UniProtKB-ARBA"/>
</dbReference>
<organism evidence="4">
    <name type="scientific">Eutreptiella gymnastica</name>
    <dbReference type="NCBI Taxonomy" id="73025"/>
    <lineage>
        <taxon>Eukaryota</taxon>
        <taxon>Discoba</taxon>
        <taxon>Euglenozoa</taxon>
        <taxon>Euglenida</taxon>
        <taxon>Spirocuta</taxon>
        <taxon>Euglenophyceae</taxon>
        <taxon>Eutreptiales</taxon>
        <taxon>Eutreptiaceae</taxon>
        <taxon>Eutreptiella</taxon>
    </lineage>
</organism>
<sequence>MFSKGTIFGFGTPIDINVTFNDADSRKRVLIKKYDVDPEKRQRETLYLFTDGDNVQGLIVIATAPGKRVDFNELKCELIGEITIDNDSKQTTVFTSHEKILSGPGSFEDTKVFEYNFDNVSMPAESYTGISAFLRYYIRVTLSRSYVPNVVEEHDFWVQNTSQESEINNCIKMEVGIEDCLHIEFEYNKLKYHLNDVVLGKIFFLLVKIKIKHMEISIIQRETTGHGASVYNESEVVAKFEIMDGAPAKGESVPVRLFLGSFPLTPTYKHVLDKFSTKYYLNLVLIDEEDRRYYKQQEIVLWRKHL</sequence>
<gene>
    <name evidence="4" type="ORF">EGYM00392_LOCUS17468</name>
</gene>
<protein>
    <recommendedName>
        <fullName evidence="5">Vacuolar protein sorting-associated protein 26</fullName>
    </recommendedName>
</protein>
<name>A0A7S1IAJ0_9EUGL</name>
<keyword evidence="3" id="KW-0653">Protein transport</keyword>
<accession>A0A7S1IAJ0</accession>